<protein>
    <recommendedName>
        <fullName evidence="1">Aminoglycoside phosphotransferase domain-containing protein</fullName>
    </recommendedName>
</protein>
<dbReference type="Gene3D" id="3.90.1200.10">
    <property type="match status" value="1"/>
</dbReference>
<dbReference type="SUPFAM" id="SSF56112">
    <property type="entry name" value="Protein kinase-like (PK-like)"/>
    <property type="match status" value="1"/>
</dbReference>
<keyword evidence="3" id="KW-1185">Reference proteome</keyword>
<organism evidence="2 3">
    <name type="scientific">Paraphoma chrysanthemicola</name>
    <dbReference type="NCBI Taxonomy" id="798071"/>
    <lineage>
        <taxon>Eukaryota</taxon>
        <taxon>Fungi</taxon>
        <taxon>Dikarya</taxon>
        <taxon>Ascomycota</taxon>
        <taxon>Pezizomycotina</taxon>
        <taxon>Dothideomycetes</taxon>
        <taxon>Pleosporomycetidae</taxon>
        <taxon>Pleosporales</taxon>
        <taxon>Pleosporineae</taxon>
        <taxon>Phaeosphaeriaceae</taxon>
        <taxon>Paraphoma</taxon>
    </lineage>
</organism>
<gene>
    <name evidence="2" type="ORF">FB567DRAFT_406039</name>
</gene>
<dbReference type="InterPro" id="IPR051678">
    <property type="entry name" value="AGP_Transferase"/>
</dbReference>
<dbReference type="PANTHER" id="PTHR21310">
    <property type="entry name" value="AMINOGLYCOSIDE PHOSPHOTRANSFERASE-RELATED-RELATED"/>
    <property type="match status" value="1"/>
</dbReference>
<name>A0A8K0R6R1_9PLEO</name>
<sequence length="412" mass="46769">VSSDAVSISAEDDDDDWDDMVDPDVLRADWEPLRAIPEDRFRKTLLEHLPTGHNFNLDDIQCVDKIQGGNSLVRILEIDVHDDHSIYGGRWIIKVPCTGTAQRWQDSDAYMLRNDARTMDYIRKNTSMPCPEVLAFSNTLNNVLGAPFILMRANEGVPANRIWFDRDEDSDDDDDNEALAYLAGQERIDIRVNFLRSLARTMAKLQTLEFDRAGTLNFDDTLDVPSIGPTYHWRTVSDLKTLKKINRVPSFATSREYFQTALDEQWSHKEVVNHSIHNARRNVMCKILDSAPFTQSVKAGDTKETFVLRHDDLDFQNILCNPETGEVTGIIDWDKCRAAPRCIGFASLPAFLTPDWAPDYATWGQPHMPWELDEYRNVYAHAMLEATGSEGDGKYTIKSAIYEAINAALYGG</sequence>
<evidence type="ECO:0000259" key="1">
    <source>
        <dbReference type="Pfam" id="PF01636"/>
    </source>
</evidence>
<comment type="caution">
    <text evidence="2">The sequence shown here is derived from an EMBL/GenBank/DDBJ whole genome shotgun (WGS) entry which is preliminary data.</text>
</comment>
<dbReference type="AlphaFoldDB" id="A0A8K0R6R1"/>
<dbReference type="Proteomes" id="UP000813461">
    <property type="component" value="Unassembled WGS sequence"/>
</dbReference>
<evidence type="ECO:0000313" key="2">
    <source>
        <dbReference type="EMBL" id="KAH7086458.1"/>
    </source>
</evidence>
<evidence type="ECO:0000313" key="3">
    <source>
        <dbReference type="Proteomes" id="UP000813461"/>
    </source>
</evidence>
<dbReference type="InterPro" id="IPR011009">
    <property type="entry name" value="Kinase-like_dom_sf"/>
</dbReference>
<dbReference type="InterPro" id="IPR002575">
    <property type="entry name" value="Aminoglycoside_PTrfase"/>
</dbReference>
<dbReference type="PANTHER" id="PTHR21310:SF51">
    <property type="entry name" value="AMINOGLYCOSIDE PHOSPHOTRANSFERASE DOMAIN-CONTAINING PROTEIN"/>
    <property type="match status" value="1"/>
</dbReference>
<feature type="non-terminal residue" evidence="2">
    <location>
        <position position="1"/>
    </location>
</feature>
<dbReference type="OrthoDB" id="10003767at2759"/>
<reference evidence="2" key="1">
    <citation type="journal article" date="2021" name="Nat. Commun.">
        <title>Genetic determinants of endophytism in the Arabidopsis root mycobiome.</title>
        <authorList>
            <person name="Mesny F."/>
            <person name="Miyauchi S."/>
            <person name="Thiergart T."/>
            <person name="Pickel B."/>
            <person name="Atanasova L."/>
            <person name="Karlsson M."/>
            <person name="Huettel B."/>
            <person name="Barry K.W."/>
            <person name="Haridas S."/>
            <person name="Chen C."/>
            <person name="Bauer D."/>
            <person name="Andreopoulos W."/>
            <person name="Pangilinan J."/>
            <person name="LaButti K."/>
            <person name="Riley R."/>
            <person name="Lipzen A."/>
            <person name="Clum A."/>
            <person name="Drula E."/>
            <person name="Henrissat B."/>
            <person name="Kohler A."/>
            <person name="Grigoriev I.V."/>
            <person name="Martin F.M."/>
            <person name="Hacquard S."/>
        </authorList>
    </citation>
    <scope>NUCLEOTIDE SEQUENCE</scope>
    <source>
        <strain evidence="2">MPI-SDFR-AT-0120</strain>
    </source>
</reference>
<dbReference type="Gene3D" id="3.30.200.20">
    <property type="entry name" value="Phosphorylase Kinase, domain 1"/>
    <property type="match status" value="1"/>
</dbReference>
<dbReference type="Pfam" id="PF01636">
    <property type="entry name" value="APH"/>
    <property type="match status" value="1"/>
</dbReference>
<feature type="domain" description="Aminoglycoside phosphotransferase" evidence="1">
    <location>
        <begin position="112"/>
        <end position="364"/>
    </location>
</feature>
<accession>A0A8K0R6R1</accession>
<feature type="non-terminal residue" evidence="2">
    <location>
        <position position="412"/>
    </location>
</feature>
<dbReference type="EMBL" id="JAGMVJ010000011">
    <property type="protein sequence ID" value="KAH7086458.1"/>
    <property type="molecule type" value="Genomic_DNA"/>
</dbReference>
<proteinExistence type="predicted"/>